<gene>
    <name evidence="2" type="ORF">SDC9_104342</name>
</gene>
<reference evidence="2" key="1">
    <citation type="submission" date="2019-08" db="EMBL/GenBank/DDBJ databases">
        <authorList>
            <person name="Kucharzyk K."/>
            <person name="Murdoch R.W."/>
            <person name="Higgins S."/>
            <person name="Loffler F."/>
        </authorList>
    </citation>
    <scope>NUCLEOTIDE SEQUENCE</scope>
</reference>
<evidence type="ECO:0000256" key="1">
    <source>
        <dbReference type="SAM" id="MobiDB-lite"/>
    </source>
</evidence>
<sequence>MSVEYYKSSSNSTKNDKNMPKLMKNVKTEPINLKIIEKFSPTIISFETPEEFKEYLSENIEELKNWTTQKLNTQYHINGYRITKIKGEISLRKVNGTNTNVDIDNDYIDANAIYELLNNLNTKIDKFINLLHQ</sequence>
<feature type="region of interest" description="Disordered" evidence="1">
    <location>
        <begin position="1"/>
        <end position="20"/>
    </location>
</feature>
<accession>A0A645AWI5</accession>
<proteinExistence type="predicted"/>
<organism evidence="2">
    <name type="scientific">bioreactor metagenome</name>
    <dbReference type="NCBI Taxonomy" id="1076179"/>
    <lineage>
        <taxon>unclassified sequences</taxon>
        <taxon>metagenomes</taxon>
        <taxon>ecological metagenomes</taxon>
    </lineage>
</organism>
<dbReference type="EMBL" id="VSSQ01016317">
    <property type="protein sequence ID" value="MPM57520.1"/>
    <property type="molecule type" value="Genomic_DNA"/>
</dbReference>
<protein>
    <submittedName>
        <fullName evidence="2">Uncharacterized protein</fullName>
    </submittedName>
</protein>
<dbReference type="AlphaFoldDB" id="A0A645AWI5"/>
<evidence type="ECO:0000313" key="2">
    <source>
        <dbReference type="EMBL" id="MPM57520.1"/>
    </source>
</evidence>
<comment type="caution">
    <text evidence="2">The sequence shown here is derived from an EMBL/GenBank/DDBJ whole genome shotgun (WGS) entry which is preliminary data.</text>
</comment>
<name>A0A645AWI5_9ZZZZ</name>